<dbReference type="GO" id="GO:0005524">
    <property type="term" value="F:ATP binding"/>
    <property type="evidence" value="ECO:0007669"/>
    <property type="project" value="UniProtKB-KW"/>
</dbReference>
<dbReference type="PROSITE" id="PS51450">
    <property type="entry name" value="LRR"/>
    <property type="match status" value="1"/>
</dbReference>
<dbReference type="InterPro" id="IPR027417">
    <property type="entry name" value="P-loop_NTPase"/>
</dbReference>
<evidence type="ECO:0000259" key="6">
    <source>
        <dbReference type="Pfam" id="PF23559"/>
    </source>
</evidence>
<evidence type="ECO:0000256" key="4">
    <source>
        <dbReference type="ARBA" id="ARBA00022840"/>
    </source>
</evidence>
<dbReference type="Pfam" id="PF00931">
    <property type="entry name" value="NB-ARC"/>
    <property type="match status" value="1"/>
</dbReference>
<keyword evidence="9" id="KW-1185">Reference proteome</keyword>
<dbReference type="PANTHER" id="PTHR33463">
    <property type="entry name" value="NB-ARC DOMAIN-CONTAINING PROTEIN-RELATED"/>
    <property type="match status" value="1"/>
</dbReference>
<dbReference type="FunFam" id="1.10.10.10:FF:000322">
    <property type="entry name" value="Probable disease resistance protein At1g63360"/>
    <property type="match status" value="1"/>
</dbReference>
<dbReference type="InterPro" id="IPR036388">
    <property type="entry name" value="WH-like_DNA-bd_sf"/>
</dbReference>
<reference evidence="8" key="2">
    <citation type="submission" date="2019-07" db="EMBL/GenBank/DDBJ databases">
        <authorList>
            <person name="Yang Y."/>
            <person name="Bocs S."/>
            <person name="Baudouin L."/>
        </authorList>
    </citation>
    <scope>NUCLEOTIDE SEQUENCE</scope>
    <source>
        <tissue evidence="8">Spear leaf of Hainan Tall coconut</tissue>
    </source>
</reference>
<dbReference type="GO" id="GO:0009626">
    <property type="term" value="P:plant-type hypersensitive response"/>
    <property type="evidence" value="ECO:0007669"/>
    <property type="project" value="UniProtKB-ARBA"/>
</dbReference>
<dbReference type="Proteomes" id="UP000797356">
    <property type="component" value="Chromosome 7"/>
</dbReference>
<accession>A0A8K0IDP0</accession>
<dbReference type="Pfam" id="PF23598">
    <property type="entry name" value="LRR_14"/>
    <property type="match status" value="1"/>
</dbReference>
<keyword evidence="4" id="KW-0547">Nucleotide-binding</keyword>
<gene>
    <name evidence="8" type="ORF">COCNU_07G000780</name>
</gene>
<evidence type="ECO:0000256" key="2">
    <source>
        <dbReference type="ARBA" id="ARBA00022737"/>
    </source>
</evidence>
<sequence>MDNLRATEKDLNAKLQSLLVGQKVPSAKVTLWQERVAILLQQSPREDYENLGRCLCRCTPNLLHRYRLGKKVSRKLQQVIGLDKEGNDLSLVANDPQQPFIVERPTKPTFGMDSVLERLWTYFDKEDNSIIGIWGLGGVGKTTLLNEFNNALEKKRADYHVVINIEVSNSETLLNVVDIQQMIADRLGVPLKDNDSEILRAKVLLRAFKETKFVLLLDDVRNEFSLEDVGIPTPGRENHCKLIIASRSEDVCIKMGAHQCLIEMQCLEKEAAWEMFCSNLTRRAKREIDENNAIREHAMAIFRSCGGLPLALNVVGRAVAGSKDPREWRRAAKAMKAYPSRIPGVDDMFAKLKYSYDRLDGALQKCFLYCTLFPDYGSIKKDQLVDYWIAEGLIAPATLPDEGRPTHHDLSDEGYSIIGQLICKSLLQSRDMEKVKMHRIIRRLGRELVDPGRFLVQAGQGLEEAPEAEDWRGFTRISLMSNDLKELPVSPNCGNLLTLLIQHNPNLEKLSPRFFKYMSSLRVLDLSYTAITKLPEIDALVNLEYLNLCYTRITALPKRLWVLKQLRHLNLSKTSALKEIPNGTISKLNKLRVVNLYRSNYGIWEVEDLNLDELRELDILGITIYSEAVLRKLKRTDPLAKSTHLLSLKYCERMESILLSDLKHMEHLEELHVDSCNELKDLIPENNERKASCLKELTLANLPNLEKVLVRSVRHHLQNLCKLSIHWCPKLEEVTWVLHLESLERLIISDCHGIANIVEERINGMQEMIPTLTSGDSEIYSGNEINEIRATEELNGGPMHCKNGFSRLKTIILKDLPKLESICHARDFACLESIRVEACPNLKGLPLVHNCKAEKLKQICGSRDWWNNLVWEENTKAIFSAHFTPI</sequence>
<dbReference type="InterPro" id="IPR002182">
    <property type="entry name" value="NB-ARC"/>
</dbReference>
<dbReference type="PANTHER" id="PTHR33463:SF204">
    <property type="entry name" value="NB-ARC DOMAIN-CONTAINING PROTEIN"/>
    <property type="match status" value="1"/>
</dbReference>
<comment type="caution">
    <text evidence="8">The sequence shown here is derived from an EMBL/GenBank/DDBJ whole genome shotgun (WGS) entry which is preliminary data.</text>
</comment>
<evidence type="ECO:0000259" key="7">
    <source>
        <dbReference type="Pfam" id="PF23598"/>
    </source>
</evidence>
<dbReference type="SUPFAM" id="SSF52540">
    <property type="entry name" value="P-loop containing nucleoside triphosphate hydrolases"/>
    <property type="match status" value="1"/>
</dbReference>
<keyword evidence="4" id="KW-0067">ATP-binding</keyword>
<dbReference type="FunFam" id="3.40.50.300:FF:001091">
    <property type="entry name" value="Probable disease resistance protein At1g61300"/>
    <property type="match status" value="1"/>
</dbReference>
<dbReference type="InterPro" id="IPR055414">
    <property type="entry name" value="LRR_R13L4/SHOC2-like"/>
</dbReference>
<proteinExistence type="inferred from homology"/>
<comment type="similarity">
    <text evidence="1">Belongs to the disease resistance NB-LRR family.</text>
</comment>
<organism evidence="8 9">
    <name type="scientific">Cocos nucifera</name>
    <name type="common">Coconut palm</name>
    <dbReference type="NCBI Taxonomy" id="13894"/>
    <lineage>
        <taxon>Eukaryota</taxon>
        <taxon>Viridiplantae</taxon>
        <taxon>Streptophyta</taxon>
        <taxon>Embryophyta</taxon>
        <taxon>Tracheophyta</taxon>
        <taxon>Spermatophyta</taxon>
        <taxon>Magnoliopsida</taxon>
        <taxon>Liliopsida</taxon>
        <taxon>Arecaceae</taxon>
        <taxon>Arecoideae</taxon>
        <taxon>Cocoseae</taxon>
        <taxon>Attaleinae</taxon>
        <taxon>Cocos</taxon>
    </lineage>
</organism>
<reference evidence="8" key="1">
    <citation type="journal article" date="2017" name="Gigascience">
        <title>The genome draft of coconut (Cocos nucifera).</title>
        <authorList>
            <person name="Xiao Y."/>
            <person name="Xu P."/>
            <person name="Fan H."/>
            <person name="Baudouin L."/>
            <person name="Xia W."/>
            <person name="Bocs S."/>
            <person name="Xu J."/>
            <person name="Li Q."/>
            <person name="Guo A."/>
            <person name="Zhou L."/>
            <person name="Li J."/>
            <person name="Wu Y."/>
            <person name="Ma Z."/>
            <person name="Armero A."/>
            <person name="Issali A.E."/>
            <person name="Liu N."/>
            <person name="Peng M."/>
            <person name="Yang Y."/>
        </authorList>
    </citation>
    <scope>NUCLEOTIDE SEQUENCE</scope>
    <source>
        <tissue evidence="8">Spear leaf of Hainan Tall coconut</tissue>
    </source>
</reference>
<keyword evidence="3" id="KW-0611">Plant defense</keyword>
<dbReference type="GO" id="GO:0042742">
    <property type="term" value="P:defense response to bacterium"/>
    <property type="evidence" value="ECO:0007669"/>
    <property type="project" value="UniProtKB-ARBA"/>
</dbReference>
<evidence type="ECO:0000259" key="5">
    <source>
        <dbReference type="Pfam" id="PF00931"/>
    </source>
</evidence>
<dbReference type="Gene3D" id="1.10.10.10">
    <property type="entry name" value="Winged helix-like DNA-binding domain superfamily/Winged helix DNA-binding domain"/>
    <property type="match status" value="1"/>
</dbReference>
<evidence type="ECO:0000313" key="8">
    <source>
        <dbReference type="EMBL" id="KAG1353966.1"/>
    </source>
</evidence>
<feature type="domain" description="Disease resistance R13L4/SHOC-2-like LRR" evidence="7">
    <location>
        <begin position="519"/>
        <end position="726"/>
    </location>
</feature>
<feature type="domain" description="NB-ARC" evidence="5">
    <location>
        <begin position="115"/>
        <end position="281"/>
    </location>
</feature>
<dbReference type="SUPFAM" id="SSF52058">
    <property type="entry name" value="L domain-like"/>
    <property type="match status" value="1"/>
</dbReference>
<dbReference type="PRINTS" id="PR00364">
    <property type="entry name" value="DISEASERSIST"/>
</dbReference>
<name>A0A8K0IDP0_COCNU</name>
<keyword evidence="2" id="KW-0677">Repeat</keyword>
<dbReference type="Gene3D" id="1.10.8.430">
    <property type="entry name" value="Helical domain of apoptotic protease-activating factors"/>
    <property type="match status" value="1"/>
</dbReference>
<dbReference type="Pfam" id="PF23559">
    <property type="entry name" value="WHD_DRP"/>
    <property type="match status" value="1"/>
</dbReference>
<dbReference type="InterPro" id="IPR042197">
    <property type="entry name" value="Apaf_helical"/>
</dbReference>
<evidence type="ECO:0000313" key="9">
    <source>
        <dbReference type="Proteomes" id="UP000797356"/>
    </source>
</evidence>
<dbReference type="Gene3D" id="3.80.10.10">
    <property type="entry name" value="Ribonuclease Inhibitor"/>
    <property type="match status" value="3"/>
</dbReference>
<dbReference type="EMBL" id="CM017878">
    <property type="protein sequence ID" value="KAG1353966.1"/>
    <property type="molecule type" value="Genomic_DNA"/>
</dbReference>
<feature type="domain" description="Disease resistance protein winged helix" evidence="6">
    <location>
        <begin position="372"/>
        <end position="443"/>
    </location>
</feature>
<dbReference type="Gene3D" id="3.40.50.300">
    <property type="entry name" value="P-loop containing nucleotide triphosphate hydrolases"/>
    <property type="match status" value="1"/>
</dbReference>
<dbReference type="InterPro" id="IPR032675">
    <property type="entry name" value="LRR_dom_sf"/>
</dbReference>
<dbReference type="GO" id="GO:0002758">
    <property type="term" value="P:innate immune response-activating signaling pathway"/>
    <property type="evidence" value="ECO:0007669"/>
    <property type="project" value="UniProtKB-ARBA"/>
</dbReference>
<evidence type="ECO:0000256" key="3">
    <source>
        <dbReference type="ARBA" id="ARBA00022821"/>
    </source>
</evidence>
<dbReference type="AlphaFoldDB" id="A0A8K0IDP0"/>
<protein>
    <submittedName>
        <fullName evidence="8">Disease resistance protein RPS2-like</fullName>
    </submittedName>
</protein>
<evidence type="ECO:0000256" key="1">
    <source>
        <dbReference type="ARBA" id="ARBA00008894"/>
    </source>
</evidence>
<dbReference type="GO" id="GO:0043531">
    <property type="term" value="F:ADP binding"/>
    <property type="evidence" value="ECO:0007669"/>
    <property type="project" value="InterPro"/>
</dbReference>
<dbReference type="OrthoDB" id="664960at2759"/>
<dbReference type="InterPro" id="IPR050905">
    <property type="entry name" value="Plant_NBS-LRR"/>
</dbReference>
<dbReference type="InterPro" id="IPR058922">
    <property type="entry name" value="WHD_DRP"/>
</dbReference>
<dbReference type="InterPro" id="IPR001611">
    <property type="entry name" value="Leu-rich_rpt"/>
</dbReference>